<dbReference type="InterPro" id="IPR002110">
    <property type="entry name" value="Ankyrin_rpt"/>
</dbReference>
<feature type="domain" description="GPI inositol-deacylase winged helix" evidence="4">
    <location>
        <begin position="366"/>
        <end position="442"/>
    </location>
</feature>
<dbReference type="InterPro" id="IPR027417">
    <property type="entry name" value="P-loop_NTPase"/>
</dbReference>
<dbReference type="SUPFAM" id="SSF52540">
    <property type="entry name" value="P-loop containing nucleoside triphosphate hydrolases"/>
    <property type="match status" value="1"/>
</dbReference>
<dbReference type="InterPro" id="IPR056884">
    <property type="entry name" value="NPHP3-like_N"/>
</dbReference>
<feature type="domain" description="Nephrocystin 3-like N-terminal" evidence="5">
    <location>
        <begin position="57"/>
        <end position="256"/>
    </location>
</feature>
<keyword evidence="7" id="KW-1185">Reference proteome</keyword>
<dbReference type="Gene3D" id="3.40.50.300">
    <property type="entry name" value="P-loop containing nucleotide triphosphate hydrolases"/>
    <property type="match status" value="1"/>
</dbReference>
<evidence type="ECO:0000256" key="1">
    <source>
        <dbReference type="ARBA" id="ARBA00022737"/>
    </source>
</evidence>
<dbReference type="Pfam" id="PF22939">
    <property type="entry name" value="WHD_GPIID"/>
    <property type="match status" value="1"/>
</dbReference>
<evidence type="ECO:0000313" key="7">
    <source>
        <dbReference type="Proteomes" id="UP001583177"/>
    </source>
</evidence>
<sequence length="672" mass="75505">MSDHPGASSIQQILQQVGDEHDASIRAQDACLHDLYLTDPQEDRQALLKVKGPITSGTCNWVLSTPEYTQWDQIESTSSKLLWIYGGSGSGKTVLSIFLSKHLESGRITQDSAHCHEDREPLVLDFFCNGSDANRSTGVGILRGLLFQAIRQRPSLLGQLQREYEQLGNDLFQYWSFELLWNTFRAIILDATTIPYSGSSVEDSDSKQPRSPLAYIIVDGVDECEFASIRGLIQRLSRLGDDKEMRGRAKAIIISREQSALRTAFSECHLQLNLQAPNNADAFRADVQRHIQQQVDNIASPDRKDYSSELRKSVEDHLRQNSQANFLWVSLVMTELETTSRVEAWEHLSRLPSGLDAMYEWMMMQIPHEWRESSTKVLLWAALAYRPLSIVELVVALDEQHLGLIDCETVRDCVNHCGQILRTDADATVHLVHRSAQEYLLERLESSPSFFKDCVELNPFNLKEGHKLIAIICIENMTGATRRGSRDFRGQKQKNGKITGQGHVPFSPNTPTALLDYAQAFWASHVRLTGDLMLEVVDSDPQLFGEHSSMRHMLAYGGSNGLLAGDIPTLHYAAYHGLAPLVERLLKKRWWNKRKIRRLVGLRDSLGRTPLHLAVHRHDNGPIVELLLKLGADAASKDNTGATPFDYAAKYGTAGMFSLLPPMDSKARQEAD</sequence>
<evidence type="ECO:0000259" key="5">
    <source>
        <dbReference type="Pfam" id="PF24883"/>
    </source>
</evidence>
<dbReference type="Gene3D" id="1.25.40.20">
    <property type="entry name" value="Ankyrin repeat-containing domain"/>
    <property type="match status" value="1"/>
</dbReference>
<dbReference type="Proteomes" id="UP001583177">
    <property type="component" value="Unassembled WGS sequence"/>
</dbReference>
<dbReference type="PROSITE" id="PS50297">
    <property type="entry name" value="ANK_REP_REGION"/>
    <property type="match status" value="1"/>
</dbReference>
<dbReference type="PROSITE" id="PS50088">
    <property type="entry name" value="ANK_REPEAT"/>
    <property type="match status" value="1"/>
</dbReference>
<name>A0ABR3WBA0_9PEZI</name>
<feature type="region of interest" description="Disordered" evidence="3">
    <location>
        <begin position="483"/>
        <end position="503"/>
    </location>
</feature>
<evidence type="ECO:0000313" key="6">
    <source>
        <dbReference type="EMBL" id="KAL1857626.1"/>
    </source>
</evidence>
<accession>A0ABR3WBA0</accession>
<gene>
    <name evidence="6" type="ORF">Daus18300_010266</name>
</gene>
<dbReference type="Pfam" id="PF12796">
    <property type="entry name" value="Ank_2"/>
    <property type="match status" value="1"/>
</dbReference>
<evidence type="ECO:0000256" key="2">
    <source>
        <dbReference type="PROSITE-ProRule" id="PRU00023"/>
    </source>
</evidence>
<reference evidence="6 7" key="1">
    <citation type="journal article" date="2024" name="IMA Fungus">
        <title>IMA Genome - F19 : A genome assembly and annotation guide to empower mycologists, including annotated draft genome sequences of Ceratocystis pirilliformis, Diaporthe australafricana, Fusarium ophioides, Paecilomyces lecythidis, and Sporothrix stenoceras.</title>
        <authorList>
            <person name="Aylward J."/>
            <person name="Wilson A.M."/>
            <person name="Visagie C.M."/>
            <person name="Spraker J."/>
            <person name="Barnes I."/>
            <person name="Buitendag C."/>
            <person name="Ceriani C."/>
            <person name="Del Mar Angel L."/>
            <person name="du Plessis D."/>
            <person name="Fuchs T."/>
            <person name="Gasser K."/>
            <person name="Kramer D."/>
            <person name="Li W."/>
            <person name="Munsamy K."/>
            <person name="Piso A."/>
            <person name="Price J.L."/>
            <person name="Sonnekus B."/>
            <person name="Thomas C."/>
            <person name="van der Nest A."/>
            <person name="van Dijk A."/>
            <person name="van Heerden A."/>
            <person name="van Vuuren N."/>
            <person name="Yilmaz N."/>
            <person name="Duong T.A."/>
            <person name="van der Merwe N.A."/>
            <person name="Wingfield M.J."/>
            <person name="Wingfield B.D."/>
        </authorList>
    </citation>
    <scope>NUCLEOTIDE SEQUENCE [LARGE SCALE GENOMIC DNA]</scope>
    <source>
        <strain evidence="6 7">CMW 18300</strain>
    </source>
</reference>
<dbReference type="Pfam" id="PF24883">
    <property type="entry name" value="NPHP3_N"/>
    <property type="match status" value="1"/>
</dbReference>
<dbReference type="InterPro" id="IPR054471">
    <property type="entry name" value="GPIID_WHD"/>
</dbReference>
<evidence type="ECO:0008006" key="8">
    <source>
        <dbReference type="Google" id="ProtNLM"/>
    </source>
</evidence>
<protein>
    <recommendedName>
        <fullName evidence="8">NACHT domain-containing protein</fullName>
    </recommendedName>
</protein>
<keyword evidence="2" id="KW-0040">ANK repeat</keyword>
<dbReference type="InterPro" id="IPR036770">
    <property type="entry name" value="Ankyrin_rpt-contain_sf"/>
</dbReference>
<dbReference type="EMBL" id="JAWRVE010000111">
    <property type="protein sequence ID" value="KAL1857626.1"/>
    <property type="molecule type" value="Genomic_DNA"/>
</dbReference>
<dbReference type="SUPFAM" id="SSF48403">
    <property type="entry name" value="Ankyrin repeat"/>
    <property type="match status" value="1"/>
</dbReference>
<comment type="caution">
    <text evidence="6">The sequence shown here is derived from an EMBL/GenBank/DDBJ whole genome shotgun (WGS) entry which is preliminary data.</text>
</comment>
<evidence type="ECO:0000259" key="4">
    <source>
        <dbReference type="Pfam" id="PF22939"/>
    </source>
</evidence>
<feature type="repeat" description="ANK" evidence="2">
    <location>
        <begin position="606"/>
        <end position="639"/>
    </location>
</feature>
<dbReference type="SMART" id="SM00248">
    <property type="entry name" value="ANK"/>
    <property type="match status" value="2"/>
</dbReference>
<proteinExistence type="predicted"/>
<organism evidence="6 7">
    <name type="scientific">Diaporthe australafricana</name>
    <dbReference type="NCBI Taxonomy" id="127596"/>
    <lineage>
        <taxon>Eukaryota</taxon>
        <taxon>Fungi</taxon>
        <taxon>Dikarya</taxon>
        <taxon>Ascomycota</taxon>
        <taxon>Pezizomycotina</taxon>
        <taxon>Sordariomycetes</taxon>
        <taxon>Sordariomycetidae</taxon>
        <taxon>Diaporthales</taxon>
        <taxon>Diaporthaceae</taxon>
        <taxon>Diaporthe</taxon>
    </lineage>
</organism>
<evidence type="ECO:0000256" key="3">
    <source>
        <dbReference type="SAM" id="MobiDB-lite"/>
    </source>
</evidence>
<dbReference type="PANTHER" id="PTHR10039">
    <property type="entry name" value="AMELOGENIN"/>
    <property type="match status" value="1"/>
</dbReference>
<keyword evidence="1" id="KW-0677">Repeat</keyword>